<dbReference type="SMART" id="SM00216">
    <property type="entry name" value="VWD"/>
    <property type="match status" value="1"/>
</dbReference>
<sequence>MPDDNDPDPNKPNPDRDHDGIPDDRDPDPNRPNAPPKDAKDKGDPHLTTFDGVAYDFQAVGEFTAIRGNGFEIQTRQVPLGDHVSYNAAVAIRFGDVIVQINATGERLLINGEAFSLAPQTTIEIGDGTLYRSDDGTGRETYTVSDGRGNGVTVSLTSWLGHALLDLDNFISPYQVGQISGLLGDADGNAANDIALADGTVLTTPVVTRDLYGRFADSWRVTDATSLFTYAPENRRRHSPTGRSQNRCSPSTISTRPPGPWEKPQRRLQASLREPWPMRMPCSMSG</sequence>
<dbReference type="PANTHER" id="PTHR13802:SF52">
    <property type="entry name" value="MUCIN-4"/>
    <property type="match status" value="1"/>
</dbReference>
<feature type="region of interest" description="Disordered" evidence="1">
    <location>
        <begin position="1"/>
        <end position="46"/>
    </location>
</feature>
<name>A0A4D7CAE5_9SPHN</name>
<gene>
    <name evidence="3" type="ORF">E6W36_15105</name>
</gene>
<reference evidence="4" key="1">
    <citation type="submission" date="2019-04" db="EMBL/GenBank/DDBJ databases">
        <title>Complete genome sequence of Sphingomonas sp. W1-2-3.</title>
        <authorList>
            <person name="Im W.T."/>
        </authorList>
    </citation>
    <scope>NUCLEOTIDE SEQUENCE [LARGE SCALE GENOMIC DNA]</scope>
    <source>
        <strain evidence="4">W1-2-3</strain>
    </source>
</reference>
<dbReference type="PANTHER" id="PTHR13802">
    <property type="entry name" value="MUCIN 4-RELATED"/>
    <property type="match status" value="1"/>
</dbReference>
<feature type="compositionally biased region" description="Basic and acidic residues" evidence="1">
    <location>
        <begin position="13"/>
        <end position="29"/>
    </location>
</feature>
<dbReference type="Proteomes" id="UP000298714">
    <property type="component" value="Chromosome"/>
</dbReference>
<protein>
    <recommendedName>
        <fullName evidence="2">VWFD domain-containing protein</fullName>
    </recommendedName>
</protein>
<dbReference type="InterPro" id="IPR001846">
    <property type="entry name" value="VWF_type-D"/>
</dbReference>
<accession>A0A4D7CAE5</accession>
<feature type="region of interest" description="Disordered" evidence="1">
    <location>
        <begin position="232"/>
        <end position="286"/>
    </location>
</feature>
<keyword evidence="4" id="KW-1185">Reference proteome</keyword>
<feature type="compositionally biased region" description="Polar residues" evidence="1">
    <location>
        <begin position="241"/>
        <end position="255"/>
    </location>
</feature>
<dbReference type="PROSITE" id="PS51233">
    <property type="entry name" value="VWFD"/>
    <property type="match status" value="1"/>
</dbReference>
<organism evidence="3 4">
    <name type="scientific">Hankyongella ginsenosidimutans</name>
    <dbReference type="NCBI Taxonomy" id="1763828"/>
    <lineage>
        <taxon>Bacteria</taxon>
        <taxon>Pseudomonadati</taxon>
        <taxon>Pseudomonadota</taxon>
        <taxon>Alphaproteobacteria</taxon>
        <taxon>Sphingomonadales</taxon>
        <taxon>Sphingomonadaceae</taxon>
        <taxon>Hankyongella</taxon>
    </lineage>
</organism>
<dbReference type="InterPro" id="IPR051495">
    <property type="entry name" value="Epithelial_Barrier/Signaling"/>
</dbReference>
<dbReference type="KEGG" id="hgn:E6W36_15105"/>
<proteinExistence type="predicted"/>
<evidence type="ECO:0000313" key="3">
    <source>
        <dbReference type="EMBL" id="QCI80357.1"/>
    </source>
</evidence>
<dbReference type="AlphaFoldDB" id="A0A4D7CAE5"/>
<feature type="domain" description="VWFD" evidence="2">
    <location>
        <begin position="37"/>
        <end position="227"/>
    </location>
</feature>
<evidence type="ECO:0000259" key="2">
    <source>
        <dbReference type="PROSITE" id="PS51233"/>
    </source>
</evidence>
<dbReference type="Pfam" id="PF00094">
    <property type="entry name" value="VWD"/>
    <property type="match status" value="1"/>
</dbReference>
<evidence type="ECO:0000313" key="4">
    <source>
        <dbReference type="Proteomes" id="UP000298714"/>
    </source>
</evidence>
<evidence type="ECO:0000256" key="1">
    <source>
        <dbReference type="SAM" id="MobiDB-lite"/>
    </source>
</evidence>
<dbReference type="EMBL" id="CP039704">
    <property type="protein sequence ID" value="QCI80357.1"/>
    <property type="molecule type" value="Genomic_DNA"/>
</dbReference>